<dbReference type="EMBL" id="LT594324">
    <property type="protein sequence ID" value="SBT42924.1"/>
    <property type="molecule type" value="Genomic_DNA"/>
</dbReference>
<keyword evidence="4" id="KW-1185">Reference proteome</keyword>
<accession>A0A1A8ZGC8</accession>
<evidence type="ECO:0000313" key="4">
    <source>
        <dbReference type="Proteomes" id="UP000198765"/>
    </source>
</evidence>
<keyword evidence="2" id="KW-0408">Iron</keyword>
<dbReference type="Proteomes" id="UP000198765">
    <property type="component" value="Chromosome I"/>
</dbReference>
<dbReference type="PANTHER" id="PTHR46696:SF4">
    <property type="entry name" value="BIOTIN BIOSYNTHESIS CYTOCHROME P450"/>
    <property type="match status" value="1"/>
</dbReference>
<dbReference type="PROSITE" id="PS00086">
    <property type="entry name" value="CYTOCHROME_P450"/>
    <property type="match status" value="1"/>
</dbReference>
<reference evidence="3 4" key="1">
    <citation type="submission" date="2016-06" db="EMBL/GenBank/DDBJ databases">
        <authorList>
            <person name="Kjaerup R.B."/>
            <person name="Dalgaard T.S."/>
            <person name="Juul-Madsen H.R."/>
        </authorList>
    </citation>
    <scope>NUCLEOTIDE SEQUENCE [LARGE SCALE GENOMIC DNA]</scope>
    <source>
        <strain evidence="3 4">DSM 45248</strain>
    </source>
</reference>
<dbReference type="GO" id="GO:0020037">
    <property type="term" value="F:heme binding"/>
    <property type="evidence" value="ECO:0007669"/>
    <property type="project" value="InterPro"/>
</dbReference>
<dbReference type="Pfam" id="PF00067">
    <property type="entry name" value="p450"/>
    <property type="match status" value="1"/>
</dbReference>
<dbReference type="InterPro" id="IPR001128">
    <property type="entry name" value="Cyt_P450"/>
</dbReference>
<dbReference type="InterPro" id="IPR002397">
    <property type="entry name" value="Cyt_P450_B"/>
</dbReference>
<dbReference type="AlphaFoldDB" id="A0A1A8ZGC8"/>
<name>A0A1A8ZGC8_9ACTN</name>
<keyword evidence="2" id="KW-0349">Heme</keyword>
<evidence type="ECO:0000313" key="3">
    <source>
        <dbReference type="EMBL" id="SBT42924.1"/>
    </source>
</evidence>
<evidence type="ECO:0000256" key="1">
    <source>
        <dbReference type="ARBA" id="ARBA00010617"/>
    </source>
</evidence>
<gene>
    <name evidence="3" type="ORF">GA0070621_1639</name>
</gene>
<dbReference type="PATRIC" id="fig|299146.4.peg.1691"/>
<dbReference type="PRINTS" id="PR00359">
    <property type="entry name" value="BP450"/>
</dbReference>
<dbReference type="GO" id="GO:0008395">
    <property type="term" value="F:steroid hydroxylase activity"/>
    <property type="evidence" value="ECO:0007669"/>
    <property type="project" value="TreeGrafter"/>
</dbReference>
<protein>
    <submittedName>
        <fullName evidence="3">Cytochrome P450</fullName>
    </submittedName>
</protein>
<keyword evidence="2" id="KW-0479">Metal-binding</keyword>
<dbReference type="Gene3D" id="1.10.630.10">
    <property type="entry name" value="Cytochrome P450"/>
    <property type="match status" value="1"/>
</dbReference>
<dbReference type="PANTHER" id="PTHR46696">
    <property type="entry name" value="P450, PUTATIVE (EUROFUNG)-RELATED"/>
    <property type="match status" value="1"/>
</dbReference>
<dbReference type="InterPro" id="IPR036396">
    <property type="entry name" value="Cyt_P450_sf"/>
</dbReference>
<sequence>MTSPGSVDPELVDLSDARLFEHGEPHHVWQALRSYRPVRWQPVGGGSGFWAVTGYADAERVLTDHAGFTSTRGVFLNMLGREEPASNLQFSASDPPRHGKLRRPVQREMTVRAVRRHAESLQADVLRLLSPALDGGPVDFASITSALPMAVLGPLFGIPAADWPRLARLVGMSVAEDDAAYRLPEGVEATLRRAHRELFGYLLNLVLAHRRRPRGDLVDVLASMTVEGRSLSAGAVVANCYSLLLGASAAIPHVPNAALLELSRSGGYAEWARQPDLLDSGIEEALRWAAPARHFLRCATQDARMGDVAIAAGDAVVVWIGSANRDERVFADPHRFDVRRTPNRHLSFGDGHHYCIGAPIARLALRTFFTELFRRFSSFEPAGDVEYVRSTWLAGIRRLPLVATAR</sequence>
<dbReference type="SUPFAM" id="SSF48264">
    <property type="entry name" value="Cytochrome P450"/>
    <property type="match status" value="1"/>
</dbReference>
<proteinExistence type="inferred from homology"/>
<keyword evidence="2" id="KW-0560">Oxidoreductase</keyword>
<dbReference type="InterPro" id="IPR017972">
    <property type="entry name" value="Cyt_P450_CS"/>
</dbReference>
<comment type="similarity">
    <text evidence="1 2">Belongs to the cytochrome P450 family.</text>
</comment>
<dbReference type="RefSeq" id="WP_091192770.1">
    <property type="nucleotide sequence ID" value="NZ_LT594324.1"/>
</dbReference>
<dbReference type="GO" id="GO:0006707">
    <property type="term" value="P:cholesterol catabolic process"/>
    <property type="evidence" value="ECO:0007669"/>
    <property type="project" value="TreeGrafter"/>
</dbReference>
<evidence type="ECO:0000256" key="2">
    <source>
        <dbReference type="RuleBase" id="RU000461"/>
    </source>
</evidence>
<dbReference type="GO" id="GO:0005506">
    <property type="term" value="F:iron ion binding"/>
    <property type="evidence" value="ECO:0007669"/>
    <property type="project" value="InterPro"/>
</dbReference>
<dbReference type="OrthoDB" id="4156795at2"/>
<keyword evidence="2" id="KW-0503">Monooxygenase</keyword>
<organism evidence="3 4">
    <name type="scientific">Micromonospora narathiwatensis</name>
    <dbReference type="NCBI Taxonomy" id="299146"/>
    <lineage>
        <taxon>Bacteria</taxon>
        <taxon>Bacillati</taxon>
        <taxon>Actinomycetota</taxon>
        <taxon>Actinomycetes</taxon>
        <taxon>Micromonosporales</taxon>
        <taxon>Micromonosporaceae</taxon>
        <taxon>Micromonospora</taxon>
    </lineage>
</organism>
<dbReference type="GO" id="GO:0036199">
    <property type="term" value="F:cholest-4-en-3-one 26-monooxygenase activity"/>
    <property type="evidence" value="ECO:0007669"/>
    <property type="project" value="TreeGrafter"/>
</dbReference>